<organism evidence="7 8">
    <name type="scientific">Hirundo rustica rustica</name>
    <dbReference type="NCBI Taxonomy" id="333673"/>
    <lineage>
        <taxon>Eukaryota</taxon>
        <taxon>Metazoa</taxon>
        <taxon>Chordata</taxon>
        <taxon>Craniata</taxon>
        <taxon>Vertebrata</taxon>
        <taxon>Euteleostomi</taxon>
        <taxon>Archelosauria</taxon>
        <taxon>Archosauria</taxon>
        <taxon>Dinosauria</taxon>
        <taxon>Saurischia</taxon>
        <taxon>Theropoda</taxon>
        <taxon>Coelurosauria</taxon>
        <taxon>Aves</taxon>
        <taxon>Neognathae</taxon>
        <taxon>Neoaves</taxon>
        <taxon>Telluraves</taxon>
        <taxon>Australaves</taxon>
        <taxon>Passeriformes</taxon>
        <taxon>Sylvioidea</taxon>
        <taxon>Hirundinidae</taxon>
        <taxon>Hirundo</taxon>
    </lineage>
</organism>
<dbReference type="InterPro" id="IPR025670">
    <property type="entry name" value="Fox-1_C_dom"/>
</dbReference>
<dbReference type="GO" id="GO:0005737">
    <property type="term" value="C:cytoplasm"/>
    <property type="evidence" value="ECO:0007669"/>
    <property type="project" value="UniProtKB-SubCell"/>
</dbReference>
<evidence type="ECO:0000256" key="2">
    <source>
        <dbReference type="ARBA" id="ARBA00004496"/>
    </source>
</evidence>
<dbReference type="STRING" id="333673.A0A3M0LF54"/>
<comment type="subcellular location">
    <subcellularLocation>
        <location evidence="2">Cytoplasm</location>
    </subcellularLocation>
    <subcellularLocation>
        <location evidence="1">Nucleus</location>
    </subcellularLocation>
</comment>
<evidence type="ECO:0000256" key="1">
    <source>
        <dbReference type="ARBA" id="ARBA00004123"/>
    </source>
</evidence>
<keyword evidence="3" id="KW-0963">Cytoplasm</keyword>
<dbReference type="PANTHER" id="PTHR15597">
    <property type="entry name" value="ATAXIN 2-BINDING PROTEIN 1-RELATED"/>
    <property type="match status" value="1"/>
</dbReference>
<keyword evidence="8" id="KW-1185">Reference proteome</keyword>
<dbReference type="EMBL" id="QRBI01000098">
    <property type="protein sequence ID" value="RMC17797.1"/>
    <property type="molecule type" value="Genomic_DNA"/>
</dbReference>
<evidence type="ECO:0000256" key="3">
    <source>
        <dbReference type="ARBA" id="ARBA00022490"/>
    </source>
</evidence>
<keyword evidence="5" id="KW-0539">Nucleus</keyword>
<accession>A0A3M0LF54</accession>
<evidence type="ECO:0000259" key="6">
    <source>
        <dbReference type="Pfam" id="PF12414"/>
    </source>
</evidence>
<dbReference type="GO" id="GO:0007399">
    <property type="term" value="P:nervous system development"/>
    <property type="evidence" value="ECO:0007669"/>
    <property type="project" value="InterPro"/>
</dbReference>
<feature type="domain" description="Fox-1 C-terminal" evidence="6">
    <location>
        <begin position="21"/>
        <end position="53"/>
    </location>
</feature>
<dbReference type="GO" id="GO:0005634">
    <property type="term" value="C:nucleus"/>
    <property type="evidence" value="ECO:0007669"/>
    <property type="project" value="UniProtKB-SubCell"/>
</dbReference>
<evidence type="ECO:0000256" key="5">
    <source>
        <dbReference type="ARBA" id="ARBA00023242"/>
    </source>
</evidence>
<dbReference type="Proteomes" id="UP000269221">
    <property type="component" value="Unassembled WGS sequence"/>
</dbReference>
<dbReference type="GO" id="GO:0003729">
    <property type="term" value="F:mRNA binding"/>
    <property type="evidence" value="ECO:0007669"/>
    <property type="project" value="TreeGrafter"/>
</dbReference>
<dbReference type="PANTHER" id="PTHR15597:SF45">
    <property type="entry name" value="RNA BINDING PROTEIN FOX-1 HOMOLOG 1"/>
    <property type="match status" value="1"/>
</dbReference>
<protein>
    <recommendedName>
        <fullName evidence="6">Fox-1 C-terminal domain-containing protein</fullName>
    </recommendedName>
</protein>
<dbReference type="OrthoDB" id="8949838at2759"/>
<sequence length="156" mass="17216">MLQNVPEGATAMQLEREFVFQGGYAAYRYAQPATATAAAYSDSYGRVYAADPYHHTLAPAATYGVGAVELYAESFQTFQATFIPLQHFPSALHTNSCLTALHKKDNGHGLGSEEEKPIYHQLESFPEWNLKVAIKKVQPTKPSPSNKEVALIRDLI</sequence>
<evidence type="ECO:0000313" key="7">
    <source>
        <dbReference type="EMBL" id="RMC17797.1"/>
    </source>
</evidence>
<proteinExistence type="predicted"/>
<dbReference type="Pfam" id="PF12414">
    <property type="entry name" value="Fox-1_C"/>
    <property type="match status" value="1"/>
</dbReference>
<dbReference type="AlphaFoldDB" id="A0A3M0LF54"/>
<keyword evidence="4" id="KW-0694">RNA-binding</keyword>
<reference evidence="7 8" key="1">
    <citation type="submission" date="2018-07" db="EMBL/GenBank/DDBJ databases">
        <title>A high quality draft genome assembly of the barn swallow (H. rustica rustica).</title>
        <authorList>
            <person name="Formenti G."/>
            <person name="Chiara M."/>
            <person name="Poveda L."/>
            <person name="Francoijs K.-J."/>
            <person name="Bonisoli-Alquati A."/>
            <person name="Canova L."/>
            <person name="Gianfranceschi L."/>
            <person name="Horner D.S."/>
            <person name="Saino N."/>
        </authorList>
    </citation>
    <scope>NUCLEOTIDE SEQUENCE [LARGE SCALE GENOMIC DNA]</scope>
    <source>
        <strain evidence="7">Chelidonia</strain>
        <tissue evidence="7">Blood</tissue>
    </source>
</reference>
<comment type="caution">
    <text evidence="7">The sequence shown here is derived from an EMBL/GenBank/DDBJ whole genome shotgun (WGS) entry which is preliminary data.</text>
</comment>
<evidence type="ECO:0000313" key="8">
    <source>
        <dbReference type="Proteomes" id="UP000269221"/>
    </source>
</evidence>
<name>A0A3M0LF54_HIRRU</name>
<dbReference type="GO" id="GO:0000381">
    <property type="term" value="P:regulation of alternative mRNA splicing, via spliceosome"/>
    <property type="evidence" value="ECO:0007669"/>
    <property type="project" value="InterPro"/>
</dbReference>
<evidence type="ECO:0000256" key="4">
    <source>
        <dbReference type="ARBA" id="ARBA00022884"/>
    </source>
</evidence>
<dbReference type="InterPro" id="IPR047131">
    <property type="entry name" value="RBFOX1-like"/>
</dbReference>
<gene>
    <name evidence="7" type="ORF">DUI87_05464</name>
</gene>